<proteinExistence type="evidence at transcript level"/>
<dbReference type="SUPFAM" id="SSF47266">
    <property type="entry name" value="4-helical cytokines"/>
    <property type="match status" value="1"/>
</dbReference>
<sequence>MYSPVLLYTCFLSILGLIDGLSIPIHQDSLKNLVKLQADTIIHRIKEHNEKLNLSPKILIGDSELYPEVPADKPIQGLGSIIDTLTTFQKVLQTLPRGYASQLRSDVSTLLDCFKDRMTFMRCTPKEPANGKSLDTFIEKNATHHITFGYMALDRLTQFMQKLIVNLDQLKSC</sequence>
<dbReference type="GO" id="GO:0005576">
    <property type="term" value="C:extracellular region"/>
    <property type="evidence" value="ECO:0007669"/>
    <property type="project" value="UniProtKB-SubCell"/>
</dbReference>
<keyword evidence="6" id="KW-0732">Signal</keyword>
<dbReference type="Pfam" id="PF02024">
    <property type="entry name" value="Leptin"/>
    <property type="match status" value="1"/>
</dbReference>
<dbReference type="GO" id="GO:0005179">
    <property type="term" value="F:hormone activity"/>
    <property type="evidence" value="ECO:0007669"/>
    <property type="project" value="InterPro"/>
</dbReference>
<reference evidence="7" key="1">
    <citation type="submission" date="2013-03" db="EMBL/GenBank/DDBJ databases">
        <title>Gene structure, recombinant expression and functional characterization of leptin gene on Culter alburnus in xingkai lake.</title>
        <authorList>
            <person name="Wang K."/>
            <person name="Han Y."/>
            <person name="Chen X.T."/>
            <person name="Hao Q.R."/>
            <person name="Zhao R.W."/>
            <person name="Zhang H."/>
        </authorList>
    </citation>
    <scope>NUCLEOTIDE SEQUENCE</scope>
</reference>
<dbReference type="Gene3D" id="1.20.1250.10">
    <property type="match status" value="1"/>
</dbReference>
<evidence type="ECO:0000313" key="7">
    <source>
        <dbReference type="EMBL" id="AHI13615.1"/>
    </source>
</evidence>
<comment type="similarity">
    <text evidence="2">Belongs to the leptin family.</text>
</comment>
<name>A0A059T2R0_CULAL</name>
<dbReference type="EMBL" id="KC782834">
    <property type="protein sequence ID" value="AHI13615.1"/>
    <property type="molecule type" value="mRNA"/>
</dbReference>
<dbReference type="InterPro" id="IPR000065">
    <property type="entry name" value="Leptin"/>
</dbReference>
<dbReference type="PANTHER" id="PTHR11724">
    <property type="entry name" value="LEPTIN"/>
    <property type="match status" value="1"/>
</dbReference>
<protein>
    <recommendedName>
        <fullName evidence="3">Leptin</fullName>
    </recommendedName>
    <alternativeName>
        <fullName evidence="5">Obesity factor</fullName>
    </alternativeName>
</protein>
<feature type="signal peptide" evidence="6">
    <location>
        <begin position="1"/>
        <end position="20"/>
    </location>
</feature>
<dbReference type="InterPro" id="IPR009079">
    <property type="entry name" value="4_helix_cytokine-like_core"/>
</dbReference>
<organism evidence="7">
    <name type="scientific">Culter alburnus</name>
    <name type="common">Topmouth culter</name>
    <dbReference type="NCBI Taxonomy" id="194366"/>
    <lineage>
        <taxon>Eukaryota</taxon>
        <taxon>Metazoa</taxon>
        <taxon>Chordata</taxon>
        <taxon>Craniata</taxon>
        <taxon>Vertebrata</taxon>
        <taxon>Euteleostomi</taxon>
        <taxon>Actinopterygii</taxon>
        <taxon>Neopterygii</taxon>
        <taxon>Teleostei</taxon>
        <taxon>Ostariophysi</taxon>
        <taxon>Cypriniformes</taxon>
        <taxon>Xenocyprididae</taxon>
        <taxon>Xenocypridinae</taxon>
        <taxon>Culter</taxon>
    </lineage>
</organism>
<evidence type="ECO:0000256" key="2">
    <source>
        <dbReference type="ARBA" id="ARBA00005834"/>
    </source>
</evidence>
<evidence type="ECO:0000256" key="1">
    <source>
        <dbReference type="ARBA" id="ARBA00004613"/>
    </source>
</evidence>
<dbReference type="PANTHER" id="PTHR11724:SF1">
    <property type="entry name" value="LEPTIN"/>
    <property type="match status" value="1"/>
</dbReference>
<evidence type="ECO:0000256" key="4">
    <source>
        <dbReference type="ARBA" id="ARBA00022525"/>
    </source>
</evidence>
<evidence type="ECO:0000256" key="5">
    <source>
        <dbReference type="ARBA" id="ARBA00030981"/>
    </source>
</evidence>
<evidence type="ECO:0000256" key="6">
    <source>
        <dbReference type="SAM" id="SignalP"/>
    </source>
</evidence>
<keyword evidence="4" id="KW-0964">Secreted</keyword>
<accession>A0A059T2R0</accession>
<dbReference type="AlphaFoldDB" id="A0A059T2R0"/>
<feature type="chain" id="PRO_5001579552" description="Leptin" evidence="6">
    <location>
        <begin position="21"/>
        <end position="173"/>
    </location>
</feature>
<evidence type="ECO:0000256" key="3">
    <source>
        <dbReference type="ARBA" id="ARBA00021421"/>
    </source>
</evidence>
<comment type="subcellular location">
    <subcellularLocation>
        <location evidence="1">Secreted</location>
    </subcellularLocation>
</comment>